<feature type="region of interest" description="Disordered" evidence="1">
    <location>
        <begin position="72"/>
        <end position="115"/>
    </location>
</feature>
<organism evidence="2">
    <name type="scientific">viral metagenome</name>
    <dbReference type="NCBI Taxonomy" id="1070528"/>
    <lineage>
        <taxon>unclassified sequences</taxon>
        <taxon>metagenomes</taxon>
        <taxon>organismal metagenomes</taxon>
    </lineage>
</organism>
<dbReference type="EMBL" id="BDQD01000197">
    <property type="protein sequence ID" value="GBH22763.1"/>
    <property type="molecule type" value="Genomic_RNA"/>
</dbReference>
<accession>A0A2V0RBN3</accession>
<proteinExistence type="predicted"/>
<feature type="compositionally biased region" description="Basic and acidic residues" evidence="1">
    <location>
        <begin position="80"/>
        <end position="115"/>
    </location>
</feature>
<dbReference type="AlphaFoldDB" id="A0A2V0RBN3"/>
<reference evidence="2" key="1">
    <citation type="submission" date="2017-04" db="EMBL/GenBank/DDBJ databases">
        <title>Unveiling RNA virosphere associated with marine microorganisms.</title>
        <authorList>
            <person name="Urayama S."/>
            <person name="Takaki Y."/>
            <person name="Nishi S."/>
            <person name="Yoshida Y."/>
            <person name="Deguchi S."/>
            <person name="Takai K."/>
            <person name="Nunoura T."/>
        </authorList>
    </citation>
    <scope>NUCLEOTIDE SEQUENCE</scope>
</reference>
<protein>
    <submittedName>
        <fullName evidence="2">Uncharacterized protein</fullName>
    </submittedName>
</protein>
<evidence type="ECO:0000313" key="2">
    <source>
        <dbReference type="EMBL" id="GBH22763.1"/>
    </source>
</evidence>
<sequence length="527" mass="58654">MGRNLTKRSITGGGTAEQSSVKPSNATPQSPSGGTRGRNLVKRSAFGGAENYTGTDVYGVVHTNASPTALDAILTASMNRKRDEDEAKKREEERKAQEEAEQKKKQQGEEEEEDRRAAEERKRQWDEWLAYRLELEQQWADMDYGDRQGGIDFGDDLPVGIGPDEEPSEPSDEDKWNPFSRASLEGVHEMHLSLLTADNAETISDVMRYYENKTYDVGGVLAMPFLDKFVRKLTGSDKIAKKFGKGRTKLFKRAAAAMIIADMSRAIRTGDPYEVLPRFETGSPFGIGEGGEYVSMPYLDRLLRSVNVAGAISRGEPMKIRDLPGMGDVSQDGESEDFFPGMANAIGNIVGGIKPGQVSVGGMLPFQALTEFESHSERIRSIHGIRVIESDRYYTVMYDPTAKITYIEWKPTEDIRNITKRNRMGSVGREWTEDAVAAMGVKIPAWSKRVKYIKDKYGMESESVKHYGYSRGAGIATHMGGLGYGTGYFSSYMPEKRSTSKLSGDALHDYIINPLSYAVMLRNVLRQ</sequence>
<evidence type="ECO:0000256" key="1">
    <source>
        <dbReference type="SAM" id="MobiDB-lite"/>
    </source>
</evidence>
<name>A0A2V0RBN3_9ZZZZ</name>
<feature type="region of interest" description="Disordered" evidence="1">
    <location>
        <begin position="1"/>
        <end position="43"/>
    </location>
</feature>
<comment type="caution">
    <text evidence="2">The sequence shown here is derived from an EMBL/GenBank/DDBJ whole genome shotgun (WGS) entry which is preliminary data.</text>
</comment>
<feature type="compositionally biased region" description="Polar residues" evidence="1">
    <location>
        <begin position="16"/>
        <end position="33"/>
    </location>
</feature>